<protein>
    <submittedName>
        <fullName evidence="3">Uncharacterized protein</fullName>
    </submittedName>
</protein>
<comment type="caution">
    <text evidence="3">The sequence shown here is derived from an EMBL/GenBank/DDBJ whole genome shotgun (WGS) entry which is preliminary data.</text>
</comment>
<keyword evidence="2" id="KW-0732">Signal</keyword>
<dbReference type="AlphaFoldDB" id="A0A1X2J1P7"/>
<accession>A0A1X2J1P7</accession>
<keyword evidence="1" id="KW-1133">Transmembrane helix</keyword>
<feature type="signal peptide" evidence="2">
    <location>
        <begin position="1"/>
        <end position="22"/>
    </location>
</feature>
<gene>
    <name evidence="3" type="ORF">BCR42DRAFT_386390</name>
</gene>
<keyword evidence="4" id="KW-1185">Reference proteome</keyword>
<feature type="transmembrane region" description="Helical" evidence="1">
    <location>
        <begin position="129"/>
        <end position="147"/>
    </location>
</feature>
<evidence type="ECO:0000313" key="3">
    <source>
        <dbReference type="EMBL" id="ORZ25787.1"/>
    </source>
</evidence>
<evidence type="ECO:0000256" key="2">
    <source>
        <dbReference type="SAM" id="SignalP"/>
    </source>
</evidence>
<evidence type="ECO:0000313" key="4">
    <source>
        <dbReference type="Proteomes" id="UP000193560"/>
    </source>
</evidence>
<feature type="chain" id="PRO_5010881832" evidence="2">
    <location>
        <begin position="23"/>
        <end position="166"/>
    </location>
</feature>
<dbReference type="Proteomes" id="UP000193560">
    <property type="component" value="Unassembled WGS sequence"/>
</dbReference>
<reference evidence="3 4" key="1">
    <citation type="submission" date="2016-07" db="EMBL/GenBank/DDBJ databases">
        <title>Pervasive Adenine N6-methylation of Active Genes in Fungi.</title>
        <authorList>
            <consortium name="DOE Joint Genome Institute"/>
            <person name="Mondo S.J."/>
            <person name="Dannebaum R.O."/>
            <person name="Kuo R.C."/>
            <person name="Labutti K."/>
            <person name="Haridas S."/>
            <person name="Kuo A."/>
            <person name="Salamov A."/>
            <person name="Ahrendt S.R."/>
            <person name="Lipzen A."/>
            <person name="Sullivan W."/>
            <person name="Andreopoulos W.B."/>
            <person name="Clum A."/>
            <person name="Lindquist E."/>
            <person name="Daum C."/>
            <person name="Ramamoorthy G.K."/>
            <person name="Gryganskyi A."/>
            <person name="Culley D."/>
            <person name="Magnuson J.K."/>
            <person name="James T.Y."/>
            <person name="O'Malley M.A."/>
            <person name="Stajich J.E."/>
            <person name="Spatafora J.W."/>
            <person name="Visel A."/>
            <person name="Grigoriev I.V."/>
        </authorList>
    </citation>
    <scope>NUCLEOTIDE SEQUENCE [LARGE SCALE GENOMIC DNA]</scope>
    <source>
        <strain evidence="3 4">NRRL 1336</strain>
    </source>
</reference>
<evidence type="ECO:0000256" key="1">
    <source>
        <dbReference type="SAM" id="Phobius"/>
    </source>
</evidence>
<dbReference type="EMBL" id="MCGE01000001">
    <property type="protein sequence ID" value="ORZ25787.1"/>
    <property type="molecule type" value="Genomic_DNA"/>
</dbReference>
<name>A0A1X2J1P7_9FUNG</name>
<organism evidence="3 4">
    <name type="scientific">Absidia repens</name>
    <dbReference type="NCBI Taxonomy" id="90262"/>
    <lineage>
        <taxon>Eukaryota</taxon>
        <taxon>Fungi</taxon>
        <taxon>Fungi incertae sedis</taxon>
        <taxon>Mucoromycota</taxon>
        <taxon>Mucoromycotina</taxon>
        <taxon>Mucoromycetes</taxon>
        <taxon>Mucorales</taxon>
        <taxon>Cunninghamellaceae</taxon>
        <taxon>Absidia</taxon>
    </lineage>
</organism>
<keyword evidence="1" id="KW-0472">Membrane</keyword>
<sequence>MTLQSLPFHFLTLMFFQNYILCDKLVLKYTDFEPLIFSHVYIISTSFNAIQLTVTCRKWIYGHQCILKNDDGILRWAHDESIELKPVATPDDGLTDLTTRATVIVWITVLQLIKGLHLIRALMMQYTDLAIGLLSFMAHIYYISKYLGWLHKRLDKDGDCDSGLVY</sequence>
<proteinExistence type="predicted"/>
<keyword evidence="1" id="KW-0812">Transmembrane</keyword>